<dbReference type="InterPro" id="IPR023299">
    <property type="entry name" value="ATPase_P-typ_cyto_dom_N"/>
</dbReference>
<feature type="domain" description="HMA" evidence="18">
    <location>
        <begin position="60"/>
        <end position="126"/>
    </location>
</feature>
<proteinExistence type="inferred from homology"/>
<dbReference type="InterPro" id="IPR006121">
    <property type="entry name" value="HMA_dom"/>
</dbReference>
<dbReference type="SUPFAM" id="SSF56784">
    <property type="entry name" value="HAD-like"/>
    <property type="match status" value="1"/>
</dbReference>
<dbReference type="Gene3D" id="2.70.150.10">
    <property type="entry name" value="Calcium-transporting ATPase, cytoplasmic transduction domain A"/>
    <property type="match status" value="1"/>
</dbReference>
<feature type="transmembrane region" description="Helical" evidence="15">
    <location>
        <begin position="245"/>
        <end position="263"/>
    </location>
</feature>
<evidence type="ECO:0000256" key="4">
    <source>
        <dbReference type="ARBA" id="ARBA00022475"/>
    </source>
</evidence>
<feature type="transmembrane region" description="Helical" evidence="15">
    <location>
        <begin position="398"/>
        <end position="420"/>
    </location>
</feature>
<feature type="transmembrane region" description="Helical" evidence="15">
    <location>
        <begin position="426"/>
        <end position="456"/>
    </location>
</feature>
<feature type="transmembrane region" description="Helical" evidence="15">
    <location>
        <begin position="186"/>
        <end position="205"/>
    </location>
</feature>
<keyword evidence="13" id="KW-0406">Ion transport</keyword>
<feature type="chain" id="PRO_5045801574" evidence="17">
    <location>
        <begin position="17"/>
        <end position="770"/>
    </location>
</feature>
<evidence type="ECO:0000259" key="18">
    <source>
        <dbReference type="PROSITE" id="PS50846"/>
    </source>
</evidence>
<dbReference type="InterPro" id="IPR001757">
    <property type="entry name" value="P_typ_ATPase"/>
</dbReference>
<organism evidence="19 20">
    <name type="scientific">Roseateles subflavus</name>
    <dbReference type="NCBI Taxonomy" id="3053353"/>
    <lineage>
        <taxon>Bacteria</taxon>
        <taxon>Pseudomonadati</taxon>
        <taxon>Pseudomonadota</taxon>
        <taxon>Betaproteobacteria</taxon>
        <taxon>Burkholderiales</taxon>
        <taxon>Sphaerotilaceae</taxon>
        <taxon>Roseateles</taxon>
    </lineage>
</organism>
<keyword evidence="8 15" id="KW-0547">Nucleotide-binding</keyword>
<dbReference type="InterPro" id="IPR023214">
    <property type="entry name" value="HAD_sf"/>
</dbReference>
<sequence length="770" mass="81513">MSATLSAAALNPPAGAAATVPAPAAGAADPAMAGPSAACDDAAQLDRYTDWREEGGRRLGRSQLQLSGMHCAACAGLIERALLGQAGVLEARVNSAAERLQVQWDPAQTQVSRLIQAIERAGYGAVPDLAAPARQLREKEHRQALWRLFVASFLMMQVMMLATPIYVAAPGDMEPDLRNLLQWGEWVLSLPVMLFSAGPFFSAAWRQLRTRSLGMDVPVALGLLVTFVASTGAVFDPAGIFGHEVYFDSLTMFVSFLLGGRYLELRARHKVARSLELAGDRLPELVQRQQPDGQFVAVGVSDLRVGDRVRILVGQAFPGDGVVLDGASAADESLLSGESLPVSKAAGDALVAGSVNLQAPVLMEVRGLGADTRYESIVRLMRSALTQRPSQLRLADRAAGPFLWGVLVLAAGAAVAWSWIDPSRAVWVAVSVLIVTCPCALSLAAPSAWLAATGLLARRGVLLSRLDLLETLAQVDTVVMDKTGTLTEDRMRLGKTWPQEPSASDLAVMQALGRQSLHPFAQAALAAFEAQADVELHDVVEHRGQGMEATDAQGRRWRLGAGGWAAPACPQLPSAQLLLSCDGQARLALQFEESLRPDAVTAVQSLQGLGLQVELLSGDRPERVAAVAQSAGIAQATGGATPEGKLARVEALQAQGRRVLMLGDGINDAPVLARADASIAMGQGALIARTQADAVLLSGRLSELARMRALALRTRRVIRQNLAWSAVYNAACIPLALTGWLPPWAAGIGMASSSLLVILNALRLARESKT</sequence>
<dbReference type="PROSITE" id="PS01047">
    <property type="entry name" value="HMA_1"/>
    <property type="match status" value="1"/>
</dbReference>
<evidence type="ECO:0000256" key="17">
    <source>
        <dbReference type="SAM" id="SignalP"/>
    </source>
</evidence>
<dbReference type="Proteomes" id="UP001238603">
    <property type="component" value="Unassembled WGS sequence"/>
</dbReference>
<reference evidence="19 20" key="1">
    <citation type="submission" date="2023-06" db="EMBL/GenBank/DDBJ databases">
        <title>Pelomonas sp. APW6 16S ribosomal RNA gene genome sequencing and assembly.</title>
        <authorList>
            <person name="Woo H."/>
        </authorList>
    </citation>
    <scope>NUCLEOTIDE SEQUENCE [LARGE SCALE GENOMIC DNA]</scope>
    <source>
        <strain evidence="19 20">APW6</strain>
    </source>
</reference>
<evidence type="ECO:0000256" key="13">
    <source>
        <dbReference type="ARBA" id="ARBA00023065"/>
    </source>
</evidence>
<dbReference type="InterPro" id="IPR036412">
    <property type="entry name" value="HAD-like_sf"/>
</dbReference>
<comment type="subcellular location">
    <subcellularLocation>
        <location evidence="1">Cell membrane</location>
        <topology evidence="1">Multi-pass membrane protein</topology>
    </subcellularLocation>
</comment>
<comment type="similarity">
    <text evidence="2 15">Belongs to the cation transport ATPase (P-type) (TC 3.A.3) family. Type IB subfamily.</text>
</comment>
<evidence type="ECO:0000256" key="1">
    <source>
        <dbReference type="ARBA" id="ARBA00004651"/>
    </source>
</evidence>
<dbReference type="InterPro" id="IPR036163">
    <property type="entry name" value="HMA_dom_sf"/>
</dbReference>
<dbReference type="Pfam" id="PF00403">
    <property type="entry name" value="HMA"/>
    <property type="match status" value="1"/>
</dbReference>
<dbReference type="CDD" id="cd00371">
    <property type="entry name" value="HMA"/>
    <property type="match status" value="1"/>
</dbReference>
<accession>A0ABT7LLJ6</accession>
<dbReference type="SUPFAM" id="SSF81653">
    <property type="entry name" value="Calcium ATPase, transduction domain A"/>
    <property type="match status" value="1"/>
</dbReference>
<dbReference type="SUPFAM" id="SSF55008">
    <property type="entry name" value="HMA, heavy metal-associated domain"/>
    <property type="match status" value="1"/>
</dbReference>
<dbReference type="EMBL" id="JASVDS010000005">
    <property type="protein sequence ID" value="MDL5033743.1"/>
    <property type="molecule type" value="Genomic_DNA"/>
</dbReference>
<evidence type="ECO:0000256" key="8">
    <source>
        <dbReference type="ARBA" id="ARBA00022741"/>
    </source>
</evidence>
<dbReference type="PROSITE" id="PS00154">
    <property type="entry name" value="ATPASE_E1_E2"/>
    <property type="match status" value="1"/>
</dbReference>
<evidence type="ECO:0000256" key="9">
    <source>
        <dbReference type="ARBA" id="ARBA00022840"/>
    </source>
</evidence>
<dbReference type="Gene3D" id="3.30.70.100">
    <property type="match status" value="1"/>
</dbReference>
<dbReference type="InterPro" id="IPR008250">
    <property type="entry name" value="ATPase_P-typ_transduc_dom_A_sf"/>
</dbReference>
<dbReference type="NCBIfam" id="TIGR01525">
    <property type="entry name" value="ATPase-IB_hvy"/>
    <property type="match status" value="1"/>
</dbReference>
<evidence type="ECO:0000313" key="19">
    <source>
        <dbReference type="EMBL" id="MDL5033743.1"/>
    </source>
</evidence>
<dbReference type="InterPro" id="IPR017969">
    <property type="entry name" value="Heavy-metal-associated_CS"/>
</dbReference>
<keyword evidence="6 15" id="KW-0812">Transmembrane</keyword>
<evidence type="ECO:0000256" key="5">
    <source>
        <dbReference type="ARBA" id="ARBA00022553"/>
    </source>
</evidence>
<dbReference type="Pfam" id="PF00122">
    <property type="entry name" value="E1-E2_ATPase"/>
    <property type="match status" value="1"/>
</dbReference>
<name>A0ABT7LLJ6_9BURK</name>
<feature type="transmembrane region" description="Helical" evidence="15">
    <location>
        <begin position="217"/>
        <end position="239"/>
    </location>
</feature>
<dbReference type="InterPro" id="IPR018303">
    <property type="entry name" value="ATPase_P-typ_P_site"/>
</dbReference>
<keyword evidence="3" id="KW-0813">Transport</keyword>
<evidence type="ECO:0000256" key="3">
    <source>
        <dbReference type="ARBA" id="ARBA00022448"/>
    </source>
</evidence>
<evidence type="ECO:0000256" key="16">
    <source>
        <dbReference type="SAM" id="MobiDB-lite"/>
    </source>
</evidence>
<evidence type="ECO:0000256" key="11">
    <source>
        <dbReference type="ARBA" id="ARBA00022967"/>
    </source>
</evidence>
<dbReference type="NCBIfam" id="TIGR01494">
    <property type="entry name" value="ATPase_P-type"/>
    <property type="match status" value="2"/>
</dbReference>
<dbReference type="Gene3D" id="3.40.50.1000">
    <property type="entry name" value="HAD superfamily/HAD-like"/>
    <property type="match status" value="1"/>
</dbReference>
<feature type="region of interest" description="Disordered" evidence="16">
    <location>
        <begin position="12"/>
        <end position="36"/>
    </location>
</feature>
<protein>
    <submittedName>
        <fullName evidence="19">Cation-translocating P-type ATPase</fullName>
    </submittedName>
</protein>
<keyword evidence="20" id="KW-1185">Reference proteome</keyword>
<evidence type="ECO:0000313" key="20">
    <source>
        <dbReference type="Proteomes" id="UP001238603"/>
    </source>
</evidence>
<feature type="transmembrane region" description="Helical" evidence="15">
    <location>
        <begin position="747"/>
        <end position="765"/>
    </location>
</feature>
<evidence type="ECO:0000256" key="2">
    <source>
        <dbReference type="ARBA" id="ARBA00006024"/>
    </source>
</evidence>
<dbReference type="InterPro" id="IPR027256">
    <property type="entry name" value="P-typ_ATPase_IB"/>
</dbReference>
<dbReference type="PRINTS" id="PR00119">
    <property type="entry name" value="CATATPASE"/>
</dbReference>
<keyword evidence="7 15" id="KW-0479">Metal-binding</keyword>
<feature type="transmembrane region" description="Helical" evidence="15">
    <location>
        <begin position="722"/>
        <end position="741"/>
    </location>
</feature>
<keyword evidence="14 15" id="KW-0472">Membrane</keyword>
<keyword evidence="17" id="KW-0732">Signal</keyword>
<comment type="caution">
    <text evidence="19">The sequence shown here is derived from an EMBL/GenBank/DDBJ whole genome shotgun (WGS) entry which is preliminary data.</text>
</comment>
<evidence type="ECO:0000256" key="15">
    <source>
        <dbReference type="RuleBase" id="RU362081"/>
    </source>
</evidence>
<dbReference type="RefSeq" id="WP_285983824.1">
    <property type="nucleotide sequence ID" value="NZ_JASVDS010000005.1"/>
</dbReference>
<dbReference type="PANTHER" id="PTHR43520:SF5">
    <property type="entry name" value="CATION-TRANSPORTING P-TYPE ATPASE-RELATED"/>
    <property type="match status" value="1"/>
</dbReference>
<dbReference type="CDD" id="cd02079">
    <property type="entry name" value="P-type_ATPase_HM"/>
    <property type="match status" value="1"/>
</dbReference>
<keyword evidence="4 15" id="KW-1003">Cell membrane</keyword>
<keyword evidence="11" id="KW-1278">Translocase</keyword>
<gene>
    <name evidence="19" type="ORF">QRD43_17665</name>
</gene>
<dbReference type="NCBIfam" id="TIGR01512">
    <property type="entry name" value="ATPase-IB2_Cd"/>
    <property type="match status" value="1"/>
</dbReference>
<dbReference type="InterPro" id="IPR023298">
    <property type="entry name" value="ATPase_P-typ_TM_dom_sf"/>
</dbReference>
<evidence type="ECO:0000256" key="6">
    <source>
        <dbReference type="ARBA" id="ARBA00022692"/>
    </source>
</evidence>
<dbReference type="SUPFAM" id="SSF81665">
    <property type="entry name" value="Calcium ATPase, transmembrane domain M"/>
    <property type="match status" value="1"/>
</dbReference>
<keyword evidence="10" id="KW-0460">Magnesium</keyword>
<dbReference type="PROSITE" id="PS50846">
    <property type="entry name" value="HMA_2"/>
    <property type="match status" value="1"/>
</dbReference>
<evidence type="ECO:0000256" key="7">
    <source>
        <dbReference type="ARBA" id="ARBA00022723"/>
    </source>
</evidence>
<dbReference type="NCBIfam" id="TIGR01511">
    <property type="entry name" value="ATPase-IB1_Cu"/>
    <property type="match status" value="1"/>
</dbReference>
<evidence type="ECO:0000256" key="12">
    <source>
        <dbReference type="ARBA" id="ARBA00022989"/>
    </source>
</evidence>
<keyword evidence="5" id="KW-0597">Phosphoprotein</keyword>
<evidence type="ECO:0000256" key="14">
    <source>
        <dbReference type="ARBA" id="ARBA00023136"/>
    </source>
</evidence>
<feature type="signal peptide" evidence="17">
    <location>
        <begin position="1"/>
        <end position="16"/>
    </location>
</feature>
<dbReference type="Pfam" id="PF00702">
    <property type="entry name" value="Hydrolase"/>
    <property type="match status" value="1"/>
</dbReference>
<dbReference type="Gene3D" id="3.40.1110.10">
    <property type="entry name" value="Calcium-transporting ATPase, cytoplasmic domain N"/>
    <property type="match status" value="1"/>
</dbReference>
<evidence type="ECO:0000256" key="10">
    <source>
        <dbReference type="ARBA" id="ARBA00022842"/>
    </source>
</evidence>
<dbReference type="PANTHER" id="PTHR43520">
    <property type="entry name" value="ATP7, ISOFORM B"/>
    <property type="match status" value="1"/>
</dbReference>
<dbReference type="InterPro" id="IPR059000">
    <property type="entry name" value="ATPase_P-type_domA"/>
</dbReference>
<keyword evidence="9 15" id="KW-0067">ATP-binding</keyword>
<keyword evidence="12 15" id="KW-1133">Transmembrane helix</keyword>
<feature type="transmembrane region" description="Helical" evidence="15">
    <location>
        <begin position="144"/>
        <end position="166"/>
    </location>
</feature>